<evidence type="ECO:0000313" key="2">
    <source>
        <dbReference type="Proteomes" id="UP001596023"/>
    </source>
</evidence>
<comment type="caution">
    <text evidence="1">The sequence shown here is derived from an EMBL/GenBank/DDBJ whole genome shotgun (WGS) entry which is preliminary data.</text>
</comment>
<organism evidence="1 2">
    <name type="scientific">Dysgonomonas termitidis</name>
    <dbReference type="NCBI Taxonomy" id="1516126"/>
    <lineage>
        <taxon>Bacteria</taxon>
        <taxon>Pseudomonadati</taxon>
        <taxon>Bacteroidota</taxon>
        <taxon>Bacteroidia</taxon>
        <taxon>Bacteroidales</taxon>
        <taxon>Dysgonomonadaceae</taxon>
        <taxon>Dysgonomonas</taxon>
    </lineage>
</organism>
<sequence length="151" mass="17194">MKRINTIMIMILLVCFAGSIKAQSIRWADTNEEYARKIGDNLYEPVPAGVVSYKVENNKFFLLANGELEGQKGHLSRKGDIAYYFNGEDQMVGYYKSKDKVQRYTIVEPGSGKEDECAVLYEGTLYLFGKVKYKVDDSFSPDVLGFFLFVH</sequence>
<keyword evidence="2" id="KW-1185">Reference proteome</keyword>
<reference evidence="2" key="1">
    <citation type="journal article" date="2019" name="Int. J. Syst. Evol. Microbiol.">
        <title>The Global Catalogue of Microorganisms (GCM) 10K type strain sequencing project: providing services to taxonomists for standard genome sequencing and annotation.</title>
        <authorList>
            <consortium name="The Broad Institute Genomics Platform"/>
            <consortium name="The Broad Institute Genome Sequencing Center for Infectious Disease"/>
            <person name="Wu L."/>
            <person name="Ma J."/>
        </authorList>
    </citation>
    <scope>NUCLEOTIDE SEQUENCE [LARGE SCALE GENOMIC DNA]</scope>
    <source>
        <strain evidence="2">CCUG 66188</strain>
    </source>
</reference>
<protein>
    <submittedName>
        <fullName evidence="1">Uncharacterized protein</fullName>
    </submittedName>
</protein>
<dbReference type="RefSeq" id="WP_379995369.1">
    <property type="nucleotide sequence ID" value="NZ_JBHSGN010000063.1"/>
</dbReference>
<dbReference type="EMBL" id="JBHSGN010000063">
    <property type="protein sequence ID" value="MFC4673765.1"/>
    <property type="molecule type" value="Genomic_DNA"/>
</dbReference>
<proteinExistence type="predicted"/>
<dbReference type="Proteomes" id="UP001596023">
    <property type="component" value="Unassembled WGS sequence"/>
</dbReference>
<evidence type="ECO:0000313" key="1">
    <source>
        <dbReference type="EMBL" id="MFC4673765.1"/>
    </source>
</evidence>
<name>A0ABV9KU79_9BACT</name>
<gene>
    <name evidence="1" type="ORF">ACFO6W_08690</name>
</gene>
<accession>A0ABV9KU79</accession>